<sequence length="706" mass="78919">MHPFVPRSCVVSSAGQHYFVGASTCAWALNSGIIPPRQNAELMVHSPLTQKEKETKGLISPAAFYALEYQLTRARPTMSIPAATDKLDTGAFEQDENINTPPRDQSHKPIPQRPFLTAADRARRNINAKLSNPLAGFSHAQLRKQGRNFALTHEIGDEDDVRAFELGAVLAQSPDRYATVAGLTDSEKEILHREFEHRWSQPWTMYAVIALCSLSAAVQGMDETVVNGAQIFYKYSFGIAGDSSRDTWLVGLINSAPYLCCAVIGCWLTVPFNHWFGRRGTIFLTCCFSAITCLWQGFVSTYWAMFMARFALGFGIGPKSSTVPVYSAECAPPAIRGAVVMQWQVSTAFGIMLGYAADLIFYRVGSSSGLNWRLMMASAMMPALVVCCFVFFCPESPRWYMSQKQYYRAYQSLCTLRFHKVQAARDLYYMHTLLEAENGMKLGQNKLLELIAVPRNRRAMLASTIVMFMQQFCGVNVIAYYSSEIFLEANFAPSSALAASLGWGVINWLFAIPAIFTIDSFGRRNLLLTTFPLMSLAMFFTGFSFWIPETHHAARTGCVALGVYIFGIVYSPGEGPVPFTYSAEAYPLYVRSYGMALATATTWFFNFVLGVTWPALRNAFTAQGGFAWYAGWCIVGWVLILLFVPETKGKTLEELDQVFSVPTRFHAAFGLRQVLYFLKRYLLRREVEPERLYEKEDAGLDGGSHA</sequence>
<dbReference type="AlphaFoldDB" id="S8AMZ9"/>
<comment type="subcellular location">
    <subcellularLocation>
        <location evidence="1">Membrane</location>
        <topology evidence="1">Multi-pass membrane protein</topology>
    </subcellularLocation>
</comment>
<organism evidence="9 10">
    <name type="scientific">Penicillium oxalicum (strain 114-2 / CGMCC 5302)</name>
    <name type="common">Penicillium decumbens</name>
    <dbReference type="NCBI Taxonomy" id="933388"/>
    <lineage>
        <taxon>Eukaryota</taxon>
        <taxon>Fungi</taxon>
        <taxon>Dikarya</taxon>
        <taxon>Ascomycota</taxon>
        <taxon>Pezizomycotina</taxon>
        <taxon>Eurotiomycetes</taxon>
        <taxon>Eurotiomycetidae</taxon>
        <taxon>Eurotiales</taxon>
        <taxon>Aspergillaceae</taxon>
        <taxon>Penicillium</taxon>
    </lineage>
</organism>
<dbReference type="PhylomeDB" id="S8AMZ9"/>
<dbReference type="InterPro" id="IPR005828">
    <property type="entry name" value="MFS_sugar_transport-like"/>
</dbReference>
<proteinExistence type="inferred from homology"/>
<keyword evidence="6 7" id="KW-0472">Membrane</keyword>
<evidence type="ECO:0000256" key="5">
    <source>
        <dbReference type="ARBA" id="ARBA00022989"/>
    </source>
</evidence>
<dbReference type="PROSITE" id="PS00216">
    <property type="entry name" value="SUGAR_TRANSPORT_1"/>
    <property type="match status" value="1"/>
</dbReference>
<accession>S8AMZ9</accession>
<dbReference type="GO" id="GO:0015798">
    <property type="term" value="P:myo-inositol transport"/>
    <property type="evidence" value="ECO:0007669"/>
    <property type="project" value="UniProtKB-ARBA"/>
</dbReference>
<name>S8AMZ9_PENO1</name>
<dbReference type="OrthoDB" id="5290825at2759"/>
<dbReference type="eggNOG" id="KOG0254">
    <property type="taxonomic scope" value="Eukaryota"/>
</dbReference>
<protein>
    <recommendedName>
        <fullName evidence="8">Major facilitator superfamily (MFS) profile domain-containing protein</fullName>
    </recommendedName>
</protein>
<feature type="transmembrane region" description="Helical" evidence="7">
    <location>
        <begin position="626"/>
        <end position="644"/>
    </location>
</feature>
<dbReference type="GO" id="GO:0016020">
    <property type="term" value="C:membrane"/>
    <property type="evidence" value="ECO:0007669"/>
    <property type="project" value="UniProtKB-SubCell"/>
</dbReference>
<dbReference type="PANTHER" id="PTHR48020">
    <property type="entry name" value="PROTON MYO-INOSITOL COTRANSPORTER"/>
    <property type="match status" value="1"/>
</dbReference>
<feature type="transmembrane region" description="Helical" evidence="7">
    <location>
        <begin position="553"/>
        <end position="572"/>
    </location>
</feature>
<keyword evidence="5 7" id="KW-1133">Transmembrane helix</keyword>
<evidence type="ECO:0000313" key="9">
    <source>
        <dbReference type="EMBL" id="EPS27273.1"/>
    </source>
</evidence>
<feature type="transmembrane region" description="Helical" evidence="7">
    <location>
        <begin position="282"/>
        <end position="305"/>
    </location>
</feature>
<dbReference type="Pfam" id="PF00083">
    <property type="entry name" value="Sugar_tr"/>
    <property type="match status" value="1"/>
</dbReference>
<dbReference type="InterPro" id="IPR020846">
    <property type="entry name" value="MFS_dom"/>
</dbReference>
<evidence type="ECO:0000256" key="2">
    <source>
        <dbReference type="ARBA" id="ARBA00010992"/>
    </source>
</evidence>
<feature type="transmembrane region" description="Helical" evidence="7">
    <location>
        <begin position="248"/>
        <end position="270"/>
    </location>
</feature>
<dbReference type="Gene3D" id="1.20.1250.20">
    <property type="entry name" value="MFS general substrate transporter like domains"/>
    <property type="match status" value="1"/>
</dbReference>
<dbReference type="PANTHER" id="PTHR48020:SF25">
    <property type="entry name" value="SUGAR TRANSPORTER, PUTATIVE (AFU_ORTHOLOGUE AFUA_7G05830)-RELATED"/>
    <property type="match status" value="1"/>
</dbReference>
<dbReference type="GO" id="GO:0015791">
    <property type="term" value="P:polyol transmembrane transport"/>
    <property type="evidence" value="ECO:0007669"/>
    <property type="project" value="UniProtKB-ARBA"/>
</dbReference>
<reference evidence="9 10" key="1">
    <citation type="journal article" date="2013" name="PLoS ONE">
        <title>Genomic and secretomic analyses reveal unique features of the lignocellulolytic enzyme system of Penicillium decumbens.</title>
        <authorList>
            <person name="Liu G."/>
            <person name="Zhang L."/>
            <person name="Wei X."/>
            <person name="Zou G."/>
            <person name="Qin Y."/>
            <person name="Ma L."/>
            <person name="Li J."/>
            <person name="Zheng H."/>
            <person name="Wang S."/>
            <person name="Wang C."/>
            <person name="Xun L."/>
            <person name="Zhao G.-P."/>
            <person name="Zhou Z."/>
            <person name="Qu Y."/>
        </authorList>
    </citation>
    <scope>NUCLEOTIDE SEQUENCE [LARGE SCALE GENOMIC DNA]</scope>
    <source>
        <strain evidence="10">114-2 / CGMCC 5302</strain>
    </source>
</reference>
<dbReference type="Proteomes" id="UP000019376">
    <property type="component" value="Unassembled WGS sequence"/>
</dbReference>
<evidence type="ECO:0000256" key="4">
    <source>
        <dbReference type="ARBA" id="ARBA00022692"/>
    </source>
</evidence>
<dbReference type="SUPFAM" id="SSF103473">
    <property type="entry name" value="MFS general substrate transporter"/>
    <property type="match status" value="1"/>
</dbReference>
<evidence type="ECO:0000256" key="6">
    <source>
        <dbReference type="ARBA" id="ARBA00023136"/>
    </source>
</evidence>
<dbReference type="HOGENOM" id="CLU_001265_43_5_1"/>
<feature type="transmembrane region" description="Helical" evidence="7">
    <location>
        <begin position="593"/>
        <end position="614"/>
    </location>
</feature>
<feature type="transmembrane region" description="Helical" evidence="7">
    <location>
        <begin position="501"/>
        <end position="518"/>
    </location>
</feature>
<feature type="transmembrane region" description="Helical" evidence="7">
    <location>
        <begin position="372"/>
        <end position="393"/>
    </location>
</feature>
<feature type="domain" description="Major facilitator superfamily (MFS) profile" evidence="8">
    <location>
        <begin position="208"/>
        <end position="648"/>
    </location>
</feature>
<feature type="transmembrane region" description="Helical" evidence="7">
    <location>
        <begin position="525"/>
        <end position="547"/>
    </location>
</feature>
<dbReference type="InterPro" id="IPR005829">
    <property type="entry name" value="Sugar_transporter_CS"/>
</dbReference>
<evidence type="ECO:0000256" key="7">
    <source>
        <dbReference type="SAM" id="Phobius"/>
    </source>
</evidence>
<dbReference type="InterPro" id="IPR036259">
    <property type="entry name" value="MFS_trans_sf"/>
</dbReference>
<dbReference type="FunFam" id="1.20.1250.20:FF:000100">
    <property type="entry name" value="MFS sugar transporter, putative"/>
    <property type="match status" value="1"/>
</dbReference>
<dbReference type="EMBL" id="KB644410">
    <property type="protein sequence ID" value="EPS27273.1"/>
    <property type="molecule type" value="Genomic_DNA"/>
</dbReference>
<dbReference type="InterPro" id="IPR050814">
    <property type="entry name" value="Myo-inositol_Transporter"/>
</dbReference>
<dbReference type="InterPro" id="IPR003663">
    <property type="entry name" value="Sugar/inositol_transpt"/>
</dbReference>
<evidence type="ECO:0000256" key="1">
    <source>
        <dbReference type="ARBA" id="ARBA00004141"/>
    </source>
</evidence>
<evidence type="ECO:0000313" key="10">
    <source>
        <dbReference type="Proteomes" id="UP000019376"/>
    </source>
</evidence>
<evidence type="ECO:0000259" key="8">
    <source>
        <dbReference type="PROSITE" id="PS50850"/>
    </source>
</evidence>
<dbReference type="NCBIfam" id="TIGR00879">
    <property type="entry name" value="SP"/>
    <property type="match status" value="1"/>
</dbReference>
<dbReference type="PROSITE" id="PS50850">
    <property type="entry name" value="MFS"/>
    <property type="match status" value="1"/>
</dbReference>
<dbReference type="PRINTS" id="PR00171">
    <property type="entry name" value="SUGRTRNSPORT"/>
</dbReference>
<dbReference type="GO" id="GO:0022857">
    <property type="term" value="F:transmembrane transporter activity"/>
    <property type="evidence" value="ECO:0007669"/>
    <property type="project" value="InterPro"/>
</dbReference>
<keyword evidence="10" id="KW-1185">Reference proteome</keyword>
<comment type="similarity">
    <text evidence="2">Belongs to the major facilitator superfamily. Sugar transporter (TC 2.A.1.1) family.</text>
</comment>
<gene>
    <name evidence="9" type="ORF">PDE_02216</name>
</gene>
<feature type="transmembrane region" description="Helical" evidence="7">
    <location>
        <begin position="459"/>
        <end position="481"/>
    </location>
</feature>
<keyword evidence="3" id="KW-0813">Transport</keyword>
<evidence type="ECO:0000256" key="3">
    <source>
        <dbReference type="ARBA" id="ARBA00022448"/>
    </source>
</evidence>
<keyword evidence="4 7" id="KW-0812">Transmembrane</keyword>